<feature type="domain" description="Secretion system C-terminal sorting" evidence="1">
    <location>
        <begin position="451"/>
        <end position="525"/>
    </location>
</feature>
<dbReference type="Pfam" id="PF18962">
    <property type="entry name" value="Por_Secre_tail"/>
    <property type="match status" value="1"/>
</dbReference>
<evidence type="ECO:0000259" key="1">
    <source>
        <dbReference type="Pfam" id="PF18962"/>
    </source>
</evidence>
<keyword evidence="3" id="KW-1185">Reference proteome</keyword>
<protein>
    <recommendedName>
        <fullName evidence="1">Secretion system C-terminal sorting domain-containing protein</fullName>
    </recommendedName>
</protein>
<dbReference type="Proteomes" id="UP000245379">
    <property type="component" value="Unassembled WGS sequence"/>
</dbReference>
<gene>
    <name evidence="2" type="ORF">DHW03_14505</name>
</gene>
<evidence type="ECO:0000313" key="2">
    <source>
        <dbReference type="EMBL" id="PWS27203.1"/>
    </source>
</evidence>
<dbReference type="InterPro" id="IPR010869">
    <property type="entry name" value="DUF1501"/>
</dbReference>
<dbReference type="PANTHER" id="PTHR43737">
    <property type="entry name" value="BLL7424 PROTEIN"/>
    <property type="match status" value="1"/>
</dbReference>
<evidence type="ECO:0000313" key="3">
    <source>
        <dbReference type="Proteomes" id="UP000245379"/>
    </source>
</evidence>
<organism evidence="2 3">
    <name type="scientific">Pedobacter yonginense</name>
    <dbReference type="NCBI Taxonomy" id="651869"/>
    <lineage>
        <taxon>Bacteria</taxon>
        <taxon>Pseudomonadati</taxon>
        <taxon>Bacteroidota</taxon>
        <taxon>Sphingobacteriia</taxon>
        <taxon>Sphingobacteriales</taxon>
        <taxon>Sphingobacteriaceae</taxon>
        <taxon>Pedobacter</taxon>
    </lineage>
</organism>
<dbReference type="AlphaFoldDB" id="A0A317EMT1"/>
<dbReference type="NCBIfam" id="TIGR04183">
    <property type="entry name" value="Por_Secre_tail"/>
    <property type="match status" value="1"/>
</dbReference>
<comment type="caution">
    <text evidence="2">The sequence shown here is derived from an EMBL/GenBank/DDBJ whole genome shotgun (WGS) entry which is preliminary data.</text>
</comment>
<dbReference type="OrthoDB" id="9779968at2"/>
<sequence>MKRRDFITKAMPAGVLIPSLIGGFSLKAFGASSLLSAITAANQETDHVLVIIQLNGGNDGLNMILPLDQYDNLTIARPNIILPKNKIIKLTGFNTGIHPAMSGLAGLYDDGKVQVIQSVGYPQPNFSHFRATDIWLSASESDQVVNSGWAGRYLAQEYTNFPIGYPNAVMPDPLAIQIGSFISPAFQGPSVNMGMAISDPVNFYNLINGIQSPAPNTNAGKELTYVRQVAQQTQQYSSVIKTAAGKITKQGTYPSNNSLADQLKVVARLVAGGLKTRLYMVNIGSFDTHASQVNTGSTETGTHAVLLQKVSDAIKAFMDDLKTLGASKRVAGMTFSEFGRRIKSNASNGTDHGAAAPLIVFGDAIQGGVLGKNPTISATTSVNDNIPMQYDFRSVYATLLEKWFCVDKATLSSVMLKDFQSLPIIQASTNCMSTSLAQANHLSGESLITNYPNPFTTTTTIKYASKGGHVLIQVFNTMGRLMATVVDAVKAEGNYSINFENQNYGPGVYYARLQNEELQQVRNMLIVS</sequence>
<accession>A0A317EMT1</accession>
<dbReference type="EMBL" id="QGNZ01000003">
    <property type="protein sequence ID" value="PWS27203.1"/>
    <property type="molecule type" value="Genomic_DNA"/>
</dbReference>
<dbReference type="PANTHER" id="PTHR43737:SF1">
    <property type="entry name" value="DUF1501 DOMAIN-CONTAINING PROTEIN"/>
    <property type="match status" value="1"/>
</dbReference>
<proteinExistence type="predicted"/>
<name>A0A317EMT1_9SPHI</name>
<dbReference type="RefSeq" id="WP_109926536.1">
    <property type="nucleotide sequence ID" value="NZ_QGNZ01000003.1"/>
</dbReference>
<reference evidence="2 3" key="1">
    <citation type="submission" date="2018-05" db="EMBL/GenBank/DDBJ databases">
        <title>Pedobacter paludis sp. nov., isolated from wetland soil.</title>
        <authorList>
            <person name="Zhang Y."/>
            <person name="Wang G."/>
        </authorList>
    </citation>
    <scope>NUCLEOTIDE SEQUENCE [LARGE SCALE GENOMIC DNA]</scope>
    <source>
        <strain evidence="2 3">KCTC22721</strain>
    </source>
</reference>
<dbReference type="Pfam" id="PF07394">
    <property type="entry name" value="DUF1501"/>
    <property type="match status" value="1"/>
</dbReference>
<dbReference type="InterPro" id="IPR026444">
    <property type="entry name" value="Secre_tail"/>
</dbReference>